<protein>
    <submittedName>
        <fullName evidence="1">Uncharacterized protein</fullName>
    </submittedName>
</protein>
<keyword evidence="2" id="KW-1185">Reference proteome</keyword>
<evidence type="ECO:0000313" key="1">
    <source>
        <dbReference type="EMBL" id="GAA4339512.1"/>
    </source>
</evidence>
<gene>
    <name evidence="1" type="ORF">GCM10023149_50240</name>
</gene>
<name>A0ABP8HHP3_9SPHI</name>
<dbReference type="EMBL" id="BAABFT010000023">
    <property type="protein sequence ID" value="GAA4339512.1"/>
    <property type="molecule type" value="Genomic_DNA"/>
</dbReference>
<dbReference type="Proteomes" id="UP001500582">
    <property type="component" value="Unassembled WGS sequence"/>
</dbReference>
<proteinExistence type="predicted"/>
<accession>A0ABP8HHP3</accession>
<organism evidence="1 2">
    <name type="scientific">Mucilaginibacter gynuensis</name>
    <dbReference type="NCBI Taxonomy" id="1302236"/>
    <lineage>
        <taxon>Bacteria</taxon>
        <taxon>Pseudomonadati</taxon>
        <taxon>Bacteroidota</taxon>
        <taxon>Sphingobacteriia</taxon>
        <taxon>Sphingobacteriales</taxon>
        <taxon>Sphingobacteriaceae</taxon>
        <taxon>Mucilaginibacter</taxon>
    </lineage>
</organism>
<evidence type="ECO:0000313" key="2">
    <source>
        <dbReference type="Proteomes" id="UP001500582"/>
    </source>
</evidence>
<reference evidence="2" key="1">
    <citation type="journal article" date="2019" name="Int. J. Syst. Evol. Microbiol.">
        <title>The Global Catalogue of Microorganisms (GCM) 10K type strain sequencing project: providing services to taxonomists for standard genome sequencing and annotation.</title>
        <authorList>
            <consortium name="The Broad Institute Genomics Platform"/>
            <consortium name="The Broad Institute Genome Sequencing Center for Infectious Disease"/>
            <person name="Wu L."/>
            <person name="Ma J."/>
        </authorList>
    </citation>
    <scope>NUCLEOTIDE SEQUENCE [LARGE SCALE GENOMIC DNA]</scope>
    <source>
        <strain evidence="2">JCM 17705</strain>
    </source>
</reference>
<comment type="caution">
    <text evidence="1">The sequence shown here is derived from an EMBL/GenBank/DDBJ whole genome shotgun (WGS) entry which is preliminary data.</text>
</comment>
<sequence>MIHAVQIVLLYNLIKREQVFCFYSRKSAAYILFFDHQFVDCGEEDARVEIQDARR</sequence>